<sequence>MFTTKLTTLALLTASLANLTFAAPPACVIGAVNTQSNPHDIAAVCKAQEVQDSITKNCGNVQEAAQKYFSEVCKDAGVTVSATVQNDDSNSSSSNSSSSSSSSSSDDGMIPTGTSSATNEAQATRSSSSGSEANPTATGGAARVGLEVVGLMAVGLFGTLAVL</sequence>
<organism evidence="3 4">
    <name type="scientific">Zymoseptoria tritici ST99CH_1A5</name>
    <dbReference type="NCBI Taxonomy" id="1276529"/>
    <lineage>
        <taxon>Eukaryota</taxon>
        <taxon>Fungi</taxon>
        <taxon>Dikarya</taxon>
        <taxon>Ascomycota</taxon>
        <taxon>Pezizomycotina</taxon>
        <taxon>Dothideomycetes</taxon>
        <taxon>Dothideomycetidae</taxon>
        <taxon>Mycosphaerellales</taxon>
        <taxon>Mycosphaerellaceae</taxon>
        <taxon>Zymoseptoria</taxon>
    </lineage>
</organism>
<reference evidence="3 4" key="1">
    <citation type="submission" date="2016-10" db="EMBL/GenBank/DDBJ databases">
        <authorList>
            <person name="Varghese N."/>
        </authorList>
    </citation>
    <scope>NUCLEOTIDE SEQUENCE [LARGE SCALE GENOMIC DNA]</scope>
</reference>
<feature type="compositionally biased region" description="Low complexity" evidence="1">
    <location>
        <begin position="86"/>
        <end position="107"/>
    </location>
</feature>
<dbReference type="Proteomes" id="UP000215453">
    <property type="component" value="Chromosome 12"/>
</dbReference>
<keyword evidence="2" id="KW-0732">Signal</keyword>
<evidence type="ECO:0008006" key="5">
    <source>
        <dbReference type="Google" id="ProtNLM"/>
    </source>
</evidence>
<accession>A0A1Y6M112</accession>
<evidence type="ECO:0000313" key="4">
    <source>
        <dbReference type="Proteomes" id="UP000215453"/>
    </source>
</evidence>
<feature type="chain" id="PRO_5012283320" description="Extracellular membrane protein CFEM domain-containing protein" evidence="2">
    <location>
        <begin position="23"/>
        <end position="163"/>
    </location>
</feature>
<feature type="region of interest" description="Disordered" evidence="1">
    <location>
        <begin position="83"/>
        <end position="138"/>
    </location>
</feature>
<gene>
    <name evidence="3" type="ORF">ZT1A5_G10847</name>
</gene>
<protein>
    <recommendedName>
        <fullName evidence="5">Extracellular membrane protein CFEM domain-containing protein</fullName>
    </recommendedName>
</protein>
<name>A0A1Y6M112_ZYMTR</name>
<dbReference type="AlphaFoldDB" id="A0A1Y6M112"/>
<dbReference type="EMBL" id="LT882687">
    <property type="protein sequence ID" value="SMY29400.1"/>
    <property type="molecule type" value="Genomic_DNA"/>
</dbReference>
<proteinExistence type="predicted"/>
<evidence type="ECO:0000256" key="2">
    <source>
        <dbReference type="SAM" id="SignalP"/>
    </source>
</evidence>
<evidence type="ECO:0000256" key="1">
    <source>
        <dbReference type="SAM" id="MobiDB-lite"/>
    </source>
</evidence>
<feature type="compositionally biased region" description="Polar residues" evidence="1">
    <location>
        <begin position="112"/>
        <end position="137"/>
    </location>
</feature>
<feature type="signal peptide" evidence="2">
    <location>
        <begin position="1"/>
        <end position="22"/>
    </location>
</feature>
<evidence type="ECO:0000313" key="3">
    <source>
        <dbReference type="EMBL" id="SMY29400.1"/>
    </source>
</evidence>